<dbReference type="InterPro" id="IPR008979">
    <property type="entry name" value="Galactose-bd-like_sf"/>
</dbReference>
<dbReference type="Proteomes" id="UP000265080">
    <property type="component" value="Chromosome 9"/>
</dbReference>
<sequence length="197" mass="22764">MLKSIRSLIRTSLYLRRGLPTGFVPSFRTLRRICRGRRDLGILCTCPDHRRWLNFSCDDKGWELVISNKVSFVILSFHVTPRTADSLCERHSIGLLGVGMLPVGVGSQAVWSLSSCKLGFEVVQLRDNNLETYWKSQPHLVNIQFRRRTTVKMLCIYADYKSEESYTPKNRPPCLHISTFRYLFLLSIHNKVLEVTT</sequence>
<dbReference type="PANTHER" id="PTHR12936:SF0">
    <property type="entry name" value="ANAPHASE-PROMOTING COMPLEX SUBUNIT 10"/>
    <property type="match status" value="1"/>
</dbReference>
<reference evidence="8 9" key="1">
    <citation type="submission" date="2018-03" db="EMBL/GenBank/DDBJ databases">
        <title>Finding Nemo's genes: A chromosome-scale reference assembly of the genome of the orange clownfish Amphiprion percula.</title>
        <authorList>
            <person name="Lehmann R."/>
        </authorList>
    </citation>
    <scope>NUCLEOTIDE SEQUENCE</scope>
</reference>
<dbReference type="InterPro" id="IPR016901">
    <property type="entry name" value="APC10/Doc1"/>
</dbReference>
<evidence type="ECO:0000256" key="1">
    <source>
        <dbReference type="ARBA" id="ARBA00006762"/>
    </source>
</evidence>
<dbReference type="SUPFAM" id="SSF49785">
    <property type="entry name" value="Galactose-binding domain-like"/>
    <property type="match status" value="1"/>
</dbReference>
<feature type="domain" description="DOC" evidence="7">
    <location>
        <begin position="81"/>
        <end position="197"/>
    </location>
</feature>
<evidence type="ECO:0000256" key="5">
    <source>
        <dbReference type="ARBA" id="ARBA00022786"/>
    </source>
</evidence>
<keyword evidence="9" id="KW-1185">Reference proteome</keyword>
<proteinExistence type="inferred from homology"/>
<keyword evidence="5" id="KW-0833">Ubl conjugation pathway</keyword>
<dbReference type="PROSITE" id="PS51284">
    <property type="entry name" value="DOC"/>
    <property type="match status" value="1"/>
</dbReference>
<dbReference type="GO" id="GO:0070979">
    <property type="term" value="P:protein K11-linked ubiquitination"/>
    <property type="evidence" value="ECO:0007669"/>
    <property type="project" value="TreeGrafter"/>
</dbReference>
<comment type="similarity">
    <text evidence="1">Belongs to the APC10 family.</text>
</comment>
<dbReference type="GO" id="GO:0031145">
    <property type="term" value="P:anaphase-promoting complex-dependent catabolic process"/>
    <property type="evidence" value="ECO:0007669"/>
    <property type="project" value="InterPro"/>
</dbReference>
<keyword evidence="4" id="KW-0498">Mitosis</keyword>
<dbReference type="GO" id="GO:0051301">
    <property type="term" value="P:cell division"/>
    <property type="evidence" value="ECO:0007669"/>
    <property type="project" value="UniProtKB-KW"/>
</dbReference>
<dbReference type="AlphaFoldDB" id="A0A3P8S4M9"/>
<evidence type="ECO:0000256" key="2">
    <source>
        <dbReference type="ARBA" id="ARBA00013927"/>
    </source>
</evidence>
<evidence type="ECO:0000259" key="7">
    <source>
        <dbReference type="PROSITE" id="PS51284"/>
    </source>
</evidence>
<dbReference type="GO" id="GO:0005680">
    <property type="term" value="C:anaphase-promoting complex"/>
    <property type="evidence" value="ECO:0007669"/>
    <property type="project" value="InterPro"/>
</dbReference>
<protein>
    <recommendedName>
        <fullName evidence="2">Anaphase-promoting complex subunit 10</fullName>
    </recommendedName>
</protein>
<evidence type="ECO:0000256" key="6">
    <source>
        <dbReference type="ARBA" id="ARBA00023306"/>
    </source>
</evidence>
<dbReference type="Ensembl" id="ENSAPET00000008042.1">
    <property type="protein sequence ID" value="ENSAPEP00000007813.1"/>
    <property type="gene ID" value="ENSAPEG00000005640.1"/>
</dbReference>
<evidence type="ECO:0000256" key="4">
    <source>
        <dbReference type="ARBA" id="ARBA00022776"/>
    </source>
</evidence>
<evidence type="ECO:0000313" key="9">
    <source>
        <dbReference type="Proteomes" id="UP000265080"/>
    </source>
</evidence>
<reference evidence="8" key="3">
    <citation type="submission" date="2025-09" db="UniProtKB">
        <authorList>
            <consortium name="Ensembl"/>
        </authorList>
    </citation>
    <scope>IDENTIFICATION</scope>
</reference>
<dbReference type="Gene3D" id="2.60.120.260">
    <property type="entry name" value="Galactose-binding domain-like"/>
    <property type="match status" value="1"/>
</dbReference>
<dbReference type="InterPro" id="IPR004939">
    <property type="entry name" value="APC_su10/DOC_dom"/>
</dbReference>
<evidence type="ECO:0000313" key="8">
    <source>
        <dbReference type="Ensembl" id="ENSAPEP00000007813.1"/>
    </source>
</evidence>
<evidence type="ECO:0000256" key="3">
    <source>
        <dbReference type="ARBA" id="ARBA00022618"/>
    </source>
</evidence>
<dbReference type="STRING" id="161767.ENSAPEP00000007813"/>
<reference evidence="8" key="2">
    <citation type="submission" date="2025-08" db="UniProtKB">
        <authorList>
            <consortium name="Ensembl"/>
        </authorList>
    </citation>
    <scope>IDENTIFICATION</scope>
</reference>
<dbReference type="PANTHER" id="PTHR12936">
    <property type="entry name" value="ANAPHASE-PROMOTING COMPLEX 10"/>
    <property type="match status" value="1"/>
</dbReference>
<accession>A0A3P8S4M9</accession>
<organism evidence="8 9">
    <name type="scientific">Amphiprion percula</name>
    <name type="common">Orange clownfish</name>
    <name type="synonym">Lutjanus percula</name>
    <dbReference type="NCBI Taxonomy" id="161767"/>
    <lineage>
        <taxon>Eukaryota</taxon>
        <taxon>Metazoa</taxon>
        <taxon>Chordata</taxon>
        <taxon>Craniata</taxon>
        <taxon>Vertebrata</taxon>
        <taxon>Euteleostomi</taxon>
        <taxon>Actinopterygii</taxon>
        <taxon>Neopterygii</taxon>
        <taxon>Teleostei</taxon>
        <taxon>Neoteleostei</taxon>
        <taxon>Acanthomorphata</taxon>
        <taxon>Ovalentaria</taxon>
        <taxon>Pomacentridae</taxon>
        <taxon>Amphiprion</taxon>
    </lineage>
</organism>
<keyword evidence="3" id="KW-0132">Cell division</keyword>
<dbReference type="Pfam" id="PF03256">
    <property type="entry name" value="ANAPC10"/>
    <property type="match status" value="1"/>
</dbReference>
<dbReference type="SMART" id="SM01337">
    <property type="entry name" value="APC10"/>
    <property type="match status" value="1"/>
</dbReference>
<name>A0A3P8S4M9_AMPPE</name>
<dbReference type="GeneTree" id="ENSGT00390000013722"/>
<keyword evidence="6" id="KW-0131">Cell cycle</keyword>